<name>A0ABN2SC99_9ACTN</name>
<evidence type="ECO:0000313" key="1">
    <source>
        <dbReference type="EMBL" id="GAA1984236.1"/>
    </source>
</evidence>
<sequence>MSGRVLDVLAKDRFHGELAAARAAYVARQRGWSVIATETRTPMFTMADAAIEIPP</sequence>
<reference evidence="1 2" key="1">
    <citation type="journal article" date="2019" name="Int. J. Syst. Evol. Microbiol.">
        <title>The Global Catalogue of Microorganisms (GCM) 10K type strain sequencing project: providing services to taxonomists for standard genome sequencing and annotation.</title>
        <authorList>
            <consortium name="The Broad Institute Genomics Platform"/>
            <consortium name="The Broad Institute Genome Sequencing Center for Infectious Disease"/>
            <person name="Wu L."/>
            <person name="Ma J."/>
        </authorList>
    </citation>
    <scope>NUCLEOTIDE SEQUENCE [LARGE SCALE GENOMIC DNA]</scope>
    <source>
        <strain evidence="1 2">JCM 15313</strain>
    </source>
</reference>
<gene>
    <name evidence="1" type="ORF">GCM10009799_07080</name>
</gene>
<proteinExistence type="predicted"/>
<accession>A0ABN2SC99</accession>
<evidence type="ECO:0000313" key="2">
    <source>
        <dbReference type="Proteomes" id="UP001501585"/>
    </source>
</evidence>
<comment type="caution">
    <text evidence="1">The sequence shown here is derived from an EMBL/GenBank/DDBJ whole genome shotgun (WGS) entry which is preliminary data.</text>
</comment>
<organism evidence="1 2">
    <name type="scientific">Nocardiopsis rhodophaea</name>
    <dbReference type="NCBI Taxonomy" id="280238"/>
    <lineage>
        <taxon>Bacteria</taxon>
        <taxon>Bacillati</taxon>
        <taxon>Actinomycetota</taxon>
        <taxon>Actinomycetes</taxon>
        <taxon>Streptosporangiales</taxon>
        <taxon>Nocardiopsidaceae</taxon>
        <taxon>Nocardiopsis</taxon>
    </lineage>
</organism>
<dbReference type="Proteomes" id="UP001501585">
    <property type="component" value="Unassembled WGS sequence"/>
</dbReference>
<keyword evidence="2" id="KW-1185">Reference proteome</keyword>
<dbReference type="EMBL" id="BAAAPC010000002">
    <property type="protein sequence ID" value="GAA1984236.1"/>
    <property type="molecule type" value="Genomic_DNA"/>
</dbReference>
<protein>
    <submittedName>
        <fullName evidence="1">Uncharacterized protein</fullName>
    </submittedName>
</protein>